<reference evidence="2" key="1">
    <citation type="submission" date="2022-01" db="EMBL/GenBank/DDBJ databases">
        <authorList>
            <person name="King R."/>
        </authorList>
    </citation>
    <scope>NUCLEOTIDE SEQUENCE</scope>
</reference>
<name>A0A9P0HR57_NEZVI</name>
<dbReference type="OrthoDB" id="5946061at2759"/>
<evidence type="ECO:0000256" key="1">
    <source>
        <dbReference type="SAM" id="Phobius"/>
    </source>
</evidence>
<dbReference type="PANTHER" id="PTHR28474:SF1">
    <property type="entry name" value="TRANSMEMBRANE PROTEIN 72"/>
    <property type="match status" value="1"/>
</dbReference>
<keyword evidence="1" id="KW-1133">Transmembrane helix</keyword>
<keyword evidence="3" id="KW-1185">Reference proteome</keyword>
<keyword evidence="1" id="KW-0472">Membrane</keyword>
<dbReference type="AlphaFoldDB" id="A0A9P0HR57"/>
<dbReference type="Proteomes" id="UP001152798">
    <property type="component" value="Chromosome 7"/>
</dbReference>
<evidence type="ECO:0000313" key="2">
    <source>
        <dbReference type="EMBL" id="CAH1407476.1"/>
    </source>
</evidence>
<dbReference type="PANTHER" id="PTHR28474">
    <property type="entry name" value="TRANSMEMBRANE PROTEIN 72"/>
    <property type="match status" value="1"/>
</dbReference>
<accession>A0A9P0HR57</accession>
<dbReference type="EMBL" id="OV725083">
    <property type="protein sequence ID" value="CAH1407476.1"/>
    <property type="molecule type" value="Genomic_DNA"/>
</dbReference>
<dbReference type="Pfam" id="PF16054">
    <property type="entry name" value="TMEM72"/>
    <property type="match status" value="1"/>
</dbReference>
<evidence type="ECO:0000313" key="3">
    <source>
        <dbReference type="Proteomes" id="UP001152798"/>
    </source>
</evidence>
<feature type="transmembrane region" description="Helical" evidence="1">
    <location>
        <begin position="20"/>
        <end position="36"/>
    </location>
</feature>
<feature type="transmembrane region" description="Helical" evidence="1">
    <location>
        <begin position="42"/>
        <end position="61"/>
    </location>
</feature>
<sequence length="181" mass="20967">MGNEFHPCLTCWSKVLWFRLWKRSLLYAIIALVLFLKPHRLWLSIASGIQLVILSSLYLMLTYRSRKKTKLIPSPRLLNHSQSPSQDDNDKYEDITDVLDDTLPTPILSGHMSELEQDTILKQLDIRDNKRVRMELIKVLLKYKPLTSSDLIEAGQHSDHKGSGDGDRVFSLLEHHRISLH</sequence>
<gene>
    <name evidence="2" type="ORF">NEZAVI_LOCUS15184</name>
</gene>
<organism evidence="2 3">
    <name type="scientific">Nezara viridula</name>
    <name type="common">Southern green stink bug</name>
    <name type="synonym">Cimex viridulus</name>
    <dbReference type="NCBI Taxonomy" id="85310"/>
    <lineage>
        <taxon>Eukaryota</taxon>
        <taxon>Metazoa</taxon>
        <taxon>Ecdysozoa</taxon>
        <taxon>Arthropoda</taxon>
        <taxon>Hexapoda</taxon>
        <taxon>Insecta</taxon>
        <taxon>Pterygota</taxon>
        <taxon>Neoptera</taxon>
        <taxon>Paraneoptera</taxon>
        <taxon>Hemiptera</taxon>
        <taxon>Heteroptera</taxon>
        <taxon>Panheteroptera</taxon>
        <taxon>Pentatomomorpha</taxon>
        <taxon>Pentatomoidea</taxon>
        <taxon>Pentatomidae</taxon>
        <taxon>Pentatominae</taxon>
        <taxon>Nezara</taxon>
    </lineage>
</organism>
<proteinExistence type="predicted"/>
<keyword evidence="1" id="KW-0812">Transmembrane</keyword>
<dbReference type="InterPro" id="IPR032055">
    <property type="entry name" value="TMEM72"/>
</dbReference>
<protein>
    <submittedName>
        <fullName evidence="2">Uncharacterized protein</fullName>
    </submittedName>
</protein>